<dbReference type="AlphaFoldDB" id="A0AAE3W1X6"/>
<gene>
    <name evidence="1" type="ORF">J2S42_004510</name>
</gene>
<sequence>MISERRCVPDDFHAVGDIVHLNRFDVKDGERDVDIRILHVSHLFLPVPDVQWVRILGVEMKGAEEKGPQSLFVVHKEALIRKGAED</sequence>
<evidence type="ECO:0000313" key="2">
    <source>
        <dbReference type="Proteomes" id="UP001240236"/>
    </source>
</evidence>
<name>A0AAE3W1X6_9ACTN</name>
<keyword evidence="2" id="KW-1185">Reference proteome</keyword>
<dbReference type="EMBL" id="JAUSUZ010000001">
    <property type="protein sequence ID" value="MDQ0367841.1"/>
    <property type="molecule type" value="Genomic_DNA"/>
</dbReference>
<reference evidence="1 2" key="1">
    <citation type="submission" date="2023-07" db="EMBL/GenBank/DDBJ databases">
        <title>Sequencing the genomes of 1000 actinobacteria strains.</title>
        <authorList>
            <person name="Klenk H.-P."/>
        </authorList>
    </citation>
    <scope>NUCLEOTIDE SEQUENCE [LARGE SCALE GENOMIC DNA]</scope>
    <source>
        <strain evidence="1 2">DSM 44709</strain>
    </source>
</reference>
<dbReference type="RefSeq" id="WP_307242143.1">
    <property type="nucleotide sequence ID" value="NZ_JAUSUZ010000001.1"/>
</dbReference>
<accession>A0AAE3W1X6</accession>
<dbReference type="Proteomes" id="UP001240236">
    <property type="component" value="Unassembled WGS sequence"/>
</dbReference>
<proteinExistence type="predicted"/>
<protein>
    <submittedName>
        <fullName evidence="1">Uncharacterized protein</fullName>
    </submittedName>
</protein>
<organism evidence="1 2">
    <name type="scientific">Catenuloplanes indicus</name>
    <dbReference type="NCBI Taxonomy" id="137267"/>
    <lineage>
        <taxon>Bacteria</taxon>
        <taxon>Bacillati</taxon>
        <taxon>Actinomycetota</taxon>
        <taxon>Actinomycetes</taxon>
        <taxon>Micromonosporales</taxon>
        <taxon>Micromonosporaceae</taxon>
        <taxon>Catenuloplanes</taxon>
    </lineage>
</organism>
<evidence type="ECO:0000313" key="1">
    <source>
        <dbReference type="EMBL" id="MDQ0367841.1"/>
    </source>
</evidence>
<comment type="caution">
    <text evidence="1">The sequence shown here is derived from an EMBL/GenBank/DDBJ whole genome shotgun (WGS) entry which is preliminary data.</text>
</comment>